<reference evidence="6 7" key="1">
    <citation type="submission" date="2019-02" db="EMBL/GenBank/DDBJ databases">
        <title>Deep-cultivation of Planctomycetes and their phenomic and genomic characterization uncovers novel biology.</title>
        <authorList>
            <person name="Wiegand S."/>
            <person name="Jogler M."/>
            <person name="Boedeker C."/>
            <person name="Pinto D."/>
            <person name="Vollmers J."/>
            <person name="Rivas-Marin E."/>
            <person name="Kohn T."/>
            <person name="Peeters S.H."/>
            <person name="Heuer A."/>
            <person name="Rast P."/>
            <person name="Oberbeckmann S."/>
            <person name="Bunk B."/>
            <person name="Jeske O."/>
            <person name="Meyerdierks A."/>
            <person name="Storesund J.E."/>
            <person name="Kallscheuer N."/>
            <person name="Luecker S."/>
            <person name="Lage O.M."/>
            <person name="Pohl T."/>
            <person name="Merkel B.J."/>
            <person name="Hornburger P."/>
            <person name="Mueller R.-W."/>
            <person name="Bruemmer F."/>
            <person name="Labrenz M."/>
            <person name="Spormann A.M."/>
            <person name="Op den Camp H."/>
            <person name="Overmann J."/>
            <person name="Amann R."/>
            <person name="Jetten M.S.M."/>
            <person name="Mascher T."/>
            <person name="Medema M.H."/>
            <person name="Devos D.P."/>
            <person name="Kaster A.-K."/>
            <person name="Ovreas L."/>
            <person name="Rohde M."/>
            <person name="Galperin M.Y."/>
            <person name="Jogler C."/>
        </authorList>
    </citation>
    <scope>NUCLEOTIDE SEQUENCE [LARGE SCALE GENOMIC DNA]</scope>
    <source>
        <strain evidence="6 7">ElP</strain>
    </source>
</reference>
<feature type="domain" description="Glycosyltransferase subfamily 4-like N-terminal" evidence="5">
    <location>
        <begin position="72"/>
        <end position="201"/>
    </location>
</feature>
<keyword evidence="7" id="KW-1185">Reference proteome</keyword>
<evidence type="ECO:0000259" key="4">
    <source>
        <dbReference type="Pfam" id="PF00534"/>
    </source>
</evidence>
<name>A0A518H5Z1_9BACT</name>
<dbReference type="EMBL" id="CP036426">
    <property type="protein sequence ID" value="QDV36257.1"/>
    <property type="molecule type" value="Genomic_DNA"/>
</dbReference>
<dbReference type="KEGG" id="tpla:ElP_41760"/>
<dbReference type="PANTHER" id="PTHR12526">
    <property type="entry name" value="GLYCOSYLTRANSFERASE"/>
    <property type="match status" value="1"/>
</dbReference>
<sequence length="447" mass="49592">MSLIGREGTRGGGGIRVLFIGHEASRTGAPILLLHLLRWLRGGGDVHFRVLLGKGGPIEGGYRELAPTWVLDRGHWSPHRWVERVPLLRGLVRRARRKVAEPWRIRRLQQAIRSFDPELIYVNTAATWATLAVLGELDAPVILHVHELQACIRDYIGLADFDRLKARADHYIAVAEAVRANLRDNHGIAPDDISLVHEFIPAQVELSGSPGERRARICREIGLDTSAQFVGATGSLIWRKAPELFLLVAREVHRRDPSRPIHFLWLGASPDSLEAFRLRHDAAQAGIGDRFHLLGSRPNPLDYMDLFDVFVLTSREDPYPLVVLESASLGKPILCFAGSGGAPEFVEDDCGFVVPYLDIGAMADRVVDLLDSGDLRTRLGEAGRRKAIARHNLDDVGPRVVEIIRRFRRTEESMSFACPGQRLSDPRTDGAEPSSRSRTAPQGGPGR</sequence>
<gene>
    <name evidence="6" type="primary">mshA_6</name>
    <name evidence="6" type="ORF">ElP_41760</name>
</gene>
<keyword evidence="1 6" id="KW-0328">Glycosyltransferase</keyword>
<dbReference type="Proteomes" id="UP000317835">
    <property type="component" value="Chromosome"/>
</dbReference>
<dbReference type="Pfam" id="PF00534">
    <property type="entry name" value="Glycos_transf_1"/>
    <property type="match status" value="1"/>
</dbReference>
<protein>
    <submittedName>
        <fullName evidence="6">D-inositol 3-phosphate glycosyltransferase</fullName>
        <ecNumber evidence="6">2.4.1.250</ecNumber>
    </submittedName>
</protein>
<dbReference type="GO" id="GO:0102710">
    <property type="term" value="F:D-inositol-3-phosphate glycosyltransferase activity"/>
    <property type="evidence" value="ECO:0007669"/>
    <property type="project" value="UniProtKB-EC"/>
</dbReference>
<dbReference type="Gene3D" id="3.40.50.2000">
    <property type="entry name" value="Glycogen Phosphorylase B"/>
    <property type="match status" value="2"/>
</dbReference>
<evidence type="ECO:0000256" key="1">
    <source>
        <dbReference type="ARBA" id="ARBA00022676"/>
    </source>
</evidence>
<proteinExistence type="predicted"/>
<evidence type="ECO:0000256" key="2">
    <source>
        <dbReference type="ARBA" id="ARBA00022679"/>
    </source>
</evidence>
<dbReference type="CDD" id="cd03801">
    <property type="entry name" value="GT4_PimA-like"/>
    <property type="match status" value="1"/>
</dbReference>
<evidence type="ECO:0000313" key="7">
    <source>
        <dbReference type="Proteomes" id="UP000317835"/>
    </source>
</evidence>
<feature type="domain" description="Glycosyl transferase family 1" evidence="4">
    <location>
        <begin position="220"/>
        <end position="385"/>
    </location>
</feature>
<dbReference type="EC" id="2.4.1.250" evidence="6"/>
<dbReference type="Pfam" id="PF13439">
    <property type="entry name" value="Glyco_transf_4"/>
    <property type="match status" value="1"/>
</dbReference>
<dbReference type="InterPro" id="IPR028098">
    <property type="entry name" value="Glyco_trans_4-like_N"/>
</dbReference>
<dbReference type="SUPFAM" id="SSF53756">
    <property type="entry name" value="UDP-Glycosyltransferase/glycogen phosphorylase"/>
    <property type="match status" value="1"/>
</dbReference>
<evidence type="ECO:0000259" key="5">
    <source>
        <dbReference type="Pfam" id="PF13439"/>
    </source>
</evidence>
<evidence type="ECO:0000256" key="3">
    <source>
        <dbReference type="SAM" id="MobiDB-lite"/>
    </source>
</evidence>
<feature type="region of interest" description="Disordered" evidence="3">
    <location>
        <begin position="414"/>
        <end position="447"/>
    </location>
</feature>
<keyword evidence="2 6" id="KW-0808">Transferase</keyword>
<accession>A0A518H5Z1</accession>
<organism evidence="6 7">
    <name type="scientific">Tautonia plasticadhaerens</name>
    <dbReference type="NCBI Taxonomy" id="2527974"/>
    <lineage>
        <taxon>Bacteria</taxon>
        <taxon>Pseudomonadati</taxon>
        <taxon>Planctomycetota</taxon>
        <taxon>Planctomycetia</taxon>
        <taxon>Isosphaerales</taxon>
        <taxon>Isosphaeraceae</taxon>
        <taxon>Tautonia</taxon>
    </lineage>
</organism>
<dbReference type="RefSeq" id="WP_197446214.1">
    <property type="nucleotide sequence ID" value="NZ_CP036426.1"/>
</dbReference>
<dbReference type="InterPro" id="IPR001296">
    <property type="entry name" value="Glyco_trans_1"/>
</dbReference>
<dbReference type="AlphaFoldDB" id="A0A518H5Z1"/>
<evidence type="ECO:0000313" key="6">
    <source>
        <dbReference type="EMBL" id="QDV36257.1"/>
    </source>
</evidence>
<dbReference type="PANTHER" id="PTHR12526:SF510">
    <property type="entry name" value="D-INOSITOL 3-PHOSPHATE GLYCOSYLTRANSFERASE"/>
    <property type="match status" value="1"/>
</dbReference>